<reference evidence="1 2" key="1">
    <citation type="journal article" date="2019" name="Genome Biol. Evol.">
        <title>Insights into the evolution of the New World diploid cottons (Gossypium, subgenus Houzingenia) based on genome sequencing.</title>
        <authorList>
            <person name="Grover C.E."/>
            <person name="Arick M.A. 2nd"/>
            <person name="Thrash A."/>
            <person name="Conover J.L."/>
            <person name="Sanders W.S."/>
            <person name="Peterson D.G."/>
            <person name="Frelichowski J.E."/>
            <person name="Scheffler J.A."/>
            <person name="Scheffler B.E."/>
            <person name="Wendel J.F."/>
        </authorList>
    </citation>
    <scope>NUCLEOTIDE SEQUENCE [LARGE SCALE GENOMIC DNA]</scope>
    <source>
        <strain evidence="1">27</strain>
        <tissue evidence="1">Leaf</tissue>
    </source>
</reference>
<gene>
    <name evidence="1" type="ORF">Godav_012134</name>
</gene>
<sequence>MKAAVAAFFELPIEEKKKYGKAENEIE</sequence>
<protein>
    <recommendedName>
        <fullName evidence="3">Non-haem dioxygenase N-terminal domain-containing protein</fullName>
    </recommendedName>
</protein>
<evidence type="ECO:0000313" key="2">
    <source>
        <dbReference type="Proteomes" id="UP000593561"/>
    </source>
</evidence>
<evidence type="ECO:0008006" key="3">
    <source>
        <dbReference type="Google" id="ProtNLM"/>
    </source>
</evidence>
<proteinExistence type="predicted"/>
<accession>A0A7J8RDL3</accession>
<dbReference type="AlphaFoldDB" id="A0A7J8RDL3"/>
<name>A0A7J8RDL3_GOSDV</name>
<dbReference type="EMBL" id="JABFAC010000004">
    <property type="protein sequence ID" value="MBA0611446.1"/>
    <property type="molecule type" value="Genomic_DNA"/>
</dbReference>
<dbReference type="Proteomes" id="UP000593561">
    <property type="component" value="Unassembled WGS sequence"/>
</dbReference>
<keyword evidence="2" id="KW-1185">Reference proteome</keyword>
<comment type="caution">
    <text evidence="1">The sequence shown here is derived from an EMBL/GenBank/DDBJ whole genome shotgun (WGS) entry which is preliminary data.</text>
</comment>
<organism evidence="1 2">
    <name type="scientific">Gossypium davidsonii</name>
    <name type="common">Davidson's cotton</name>
    <name type="synonym">Gossypium klotzschianum subsp. davidsonii</name>
    <dbReference type="NCBI Taxonomy" id="34287"/>
    <lineage>
        <taxon>Eukaryota</taxon>
        <taxon>Viridiplantae</taxon>
        <taxon>Streptophyta</taxon>
        <taxon>Embryophyta</taxon>
        <taxon>Tracheophyta</taxon>
        <taxon>Spermatophyta</taxon>
        <taxon>Magnoliopsida</taxon>
        <taxon>eudicotyledons</taxon>
        <taxon>Gunneridae</taxon>
        <taxon>Pentapetalae</taxon>
        <taxon>rosids</taxon>
        <taxon>malvids</taxon>
        <taxon>Malvales</taxon>
        <taxon>Malvaceae</taxon>
        <taxon>Malvoideae</taxon>
        <taxon>Gossypium</taxon>
    </lineage>
</organism>
<evidence type="ECO:0000313" key="1">
    <source>
        <dbReference type="EMBL" id="MBA0611446.1"/>
    </source>
</evidence>